<reference evidence="1 2" key="1">
    <citation type="submission" date="2016-10" db="EMBL/GenBank/DDBJ databases">
        <authorList>
            <person name="Cai Z."/>
        </authorList>
    </citation>
    <scope>NUCLEOTIDE SEQUENCE [LARGE SCALE GENOMIC DNA]</scope>
</reference>
<dbReference type="AlphaFoldDB" id="A0A383W6J4"/>
<sequence>MTQKARTLHASWAGDADAAALLAALQSTPDQRAAGPATEVRLAKLFVQHAAAFDYRGPAEAAPAAYLAVSYEIQLKVTQVMLDKALALIIKWGKLSLVADIIGTYIATPNPLTGEQNDCGARLTTELEPVMKLLVEANYTAAVKQLVDKFVHAPEGPYKYLGTCAPDLAAVLLSLAGMTCPEAGYLVAPADVAVNASTPGPSGVSFGLKNVSCIYEAGKYEDTVGALLGGALMSELLLSEEAWLKGNGTALAFAMTRMAFTVLQSDSFPDCVANYSKYERKIPKTSFPLVSPVVRPDYYIGPLILNSTAESAATLCYATALLSFKPDTAAEAQPWKPSALVQVLVNVWLAMSREVRNATTSGLTQAQVDSLCDTLHHMLRFRGNPNRFSPIDMFDPAQYQCVLNPAIEPCPPEGVAPLAGVNGTRWFKRMPELAPGHDLGSELFPCKA</sequence>
<evidence type="ECO:0000313" key="2">
    <source>
        <dbReference type="Proteomes" id="UP000256970"/>
    </source>
</evidence>
<evidence type="ECO:0000313" key="1">
    <source>
        <dbReference type="EMBL" id="SZX72762.1"/>
    </source>
</evidence>
<proteinExistence type="predicted"/>
<name>A0A383W6J4_TETOB</name>
<protein>
    <submittedName>
        <fullName evidence="1">Uncharacterized protein</fullName>
    </submittedName>
</protein>
<gene>
    <name evidence="1" type="ORF">BQ4739_LOCUS12909</name>
</gene>
<keyword evidence="2" id="KW-1185">Reference proteome</keyword>
<dbReference type="Proteomes" id="UP000256970">
    <property type="component" value="Unassembled WGS sequence"/>
</dbReference>
<accession>A0A383W6J4</accession>
<organism evidence="1 2">
    <name type="scientific">Tetradesmus obliquus</name>
    <name type="common">Green alga</name>
    <name type="synonym">Acutodesmus obliquus</name>
    <dbReference type="NCBI Taxonomy" id="3088"/>
    <lineage>
        <taxon>Eukaryota</taxon>
        <taxon>Viridiplantae</taxon>
        <taxon>Chlorophyta</taxon>
        <taxon>core chlorophytes</taxon>
        <taxon>Chlorophyceae</taxon>
        <taxon>CS clade</taxon>
        <taxon>Sphaeropleales</taxon>
        <taxon>Scenedesmaceae</taxon>
        <taxon>Tetradesmus</taxon>
    </lineage>
</organism>
<dbReference type="EMBL" id="FNXT01001156">
    <property type="protein sequence ID" value="SZX72762.1"/>
    <property type="molecule type" value="Genomic_DNA"/>
</dbReference>